<dbReference type="GO" id="GO:0005506">
    <property type="term" value="F:iron ion binding"/>
    <property type="evidence" value="ECO:0007669"/>
    <property type="project" value="InterPro"/>
</dbReference>
<dbReference type="Proteomes" id="UP001148614">
    <property type="component" value="Unassembled WGS sequence"/>
</dbReference>
<keyword evidence="6" id="KW-0408">Iron</keyword>
<dbReference type="GO" id="GO:0004497">
    <property type="term" value="F:monooxygenase activity"/>
    <property type="evidence" value="ECO:0007669"/>
    <property type="project" value="UniProtKB-KW"/>
</dbReference>
<gene>
    <name evidence="8" type="ORF">NPX13_g9876</name>
</gene>
<dbReference type="PANTHER" id="PTHR24305">
    <property type="entry name" value="CYTOCHROME P450"/>
    <property type="match status" value="1"/>
</dbReference>
<dbReference type="EMBL" id="JANPWZ010002572">
    <property type="protein sequence ID" value="KAJ3557694.1"/>
    <property type="molecule type" value="Genomic_DNA"/>
</dbReference>
<proteinExistence type="inferred from homology"/>
<protein>
    <submittedName>
        <fullName evidence="8">Uncharacterized protein</fullName>
    </submittedName>
</protein>
<evidence type="ECO:0000256" key="7">
    <source>
        <dbReference type="ARBA" id="ARBA00023033"/>
    </source>
</evidence>
<sequence>MPLAVLLAAQTRYPGPKLAAITQLWQAWAWLSGNYPKFIHNAHKRYGNVVRIAPNELSFNTVRAHGDIYSAPTRHRKPFIKDATFYNNGDSVRVLFYEIDDTEHAWQRKLLAPSFSATTLRKQEHVIQRYVDLFVKRMGSLSAASHGAGVNVVDAMMWLGFDIMGELTFSESFGAVEASKTHFWISVLRDGAHAAMLPAMMERMPLLRSILPYLISKSAVENRAKHYAYTREAVRKRVRLQEENPEKATADIFGPIIENGKMDETSLVSFAQGMVIAGADTMRSVDLGATRR</sequence>
<dbReference type="Gene3D" id="1.10.630.10">
    <property type="entry name" value="Cytochrome P450"/>
    <property type="match status" value="1"/>
</dbReference>
<keyword evidence="7" id="KW-0503">Monooxygenase</keyword>
<accession>A0A9W8TH32</accession>
<evidence type="ECO:0000256" key="4">
    <source>
        <dbReference type="ARBA" id="ARBA00022723"/>
    </source>
</evidence>
<reference evidence="8" key="1">
    <citation type="submission" date="2022-07" db="EMBL/GenBank/DDBJ databases">
        <title>Genome Sequence of Xylaria arbuscula.</title>
        <authorList>
            <person name="Buettner E."/>
        </authorList>
    </citation>
    <scope>NUCLEOTIDE SEQUENCE</scope>
    <source>
        <strain evidence="8">VT107</strain>
    </source>
</reference>
<evidence type="ECO:0000313" key="9">
    <source>
        <dbReference type="Proteomes" id="UP001148614"/>
    </source>
</evidence>
<dbReference type="GO" id="GO:0016705">
    <property type="term" value="F:oxidoreductase activity, acting on paired donors, with incorporation or reduction of molecular oxygen"/>
    <property type="evidence" value="ECO:0007669"/>
    <property type="project" value="InterPro"/>
</dbReference>
<keyword evidence="4" id="KW-0479">Metal-binding</keyword>
<dbReference type="SUPFAM" id="SSF48264">
    <property type="entry name" value="Cytochrome P450"/>
    <property type="match status" value="1"/>
</dbReference>
<evidence type="ECO:0000256" key="2">
    <source>
        <dbReference type="ARBA" id="ARBA00010617"/>
    </source>
</evidence>
<evidence type="ECO:0000313" key="8">
    <source>
        <dbReference type="EMBL" id="KAJ3557694.1"/>
    </source>
</evidence>
<dbReference type="InterPro" id="IPR036396">
    <property type="entry name" value="Cyt_P450_sf"/>
</dbReference>
<keyword evidence="9" id="KW-1185">Reference proteome</keyword>
<dbReference type="InterPro" id="IPR001128">
    <property type="entry name" value="Cyt_P450"/>
</dbReference>
<organism evidence="8 9">
    <name type="scientific">Xylaria arbuscula</name>
    <dbReference type="NCBI Taxonomy" id="114810"/>
    <lineage>
        <taxon>Eukaryota</taxon>
        <taxon>Fungi</taxon>
        <taxon>Dikarya</taxon>
        <taxon>Ascomycota</taxon>
        <taxon>Pezizomycotina</taxon>
        <taxon>Sordariomycetes</taxon>
        <taxon>Xylariomycetidae</taxon>
        <taxon>Xylariales</taxon>
        <taxon>Xylariaceae</taxon>
        <taxon>Xylaria</taxon>
    </lineage>
</organism>
<keyword evidence="5" id="KW-0560">Oxidoreductase</keyword>
<comment type="caution">
    <text evidence="8">The sequence shown here is derived from an EMBL/GenBank/DDBJ whole genome shotgun (WGS) entry which is preliminary data.</text>
</comment>
<name>A0A9W8TH32_9PEZI</name>
<evidence type="ECO:0000256" key="5">
    <source>
        <dbReference type="ARBA" id="ARBA00023002"/>
    </source>
</evidence>
<dbReference type="PANTHER" id="PTHR24305:SF29">
    <property type="entry name" value="BENZOATE-PARA-HYDROXYLASE"/>
    <property type="match status" value="1"/>
</dbReference>
<comment type="cofactor">
    <cofactor evidence="1">
        <name>heme</name>
        <dbReference type="ChEBI" id="CHEBI:30413"/>
    </cofactor>
</comment>
<dbReference type="VEuPathDB" id="FungiDB:F4678DRAFT_466285"/>
<evidence type="ECO:0000256" key="1">
    <source>
        <dbReference type="ARBA" id="ARBA00001971"/>
    </source>
</evidence>
<dbReference type="Pfam" id="PF00067">
    <property type="entry name" value="p450"/>
    <property type="match status" value="1"/>
</dbReference>
<dbReference type="GO" id="GO:0020037">
    <property type="term" value="F:heme binding"/>
    <property type="evidence" value="ECO:0007669"/>
    <property type="project" value="InterPro"/>
</dbReference>
<dbReference type="InterPro" id="IPR050121">
    <property type="entry name" value="Cytochrome_P450_monoxygenase"/>
</dbReference>
<evidence type="ECO:0000256" key="3">
    <source>
        <dbReference type="ARBA" id="ARBA00022617"/>
    </source>
</evidence>
<evidence type="ECO:0000256" key="6">
    <source>
        <dbReference type="ARBA" id="ARBA00023004"/>
    </source>
</evidence>
<keyword evidence="3" id="KW-0349">Heme</keyword>
<dbReference type="AlphaFoldDB" id="A0A9W8TH32"/>
<comment type="similarity">
    <text evidence="2">Belongs to the cytochrome P450 family.</text>
</comment>